<dbReference type="AlphaFoldDB" id="A0A7S1AP49"/>
<dbReference type="PANTHER" id="PTHR19980">
    <property type="entry name" value="RNA CLEAVAGE STIMULATION FACTOR"/>
    <property type="match status" value="1"/>
</dbReference>
<dbReference type="SMART" id="SM00386">
    <property type="entry name" value="HAT"/>
    <property type="match status" value="5"/>
</dbReference>
<evidence type="ECO:0000259" key="5">
    <source>
        <dbReference type="Pfam" id="PF05843"/>
    </source>
</evidence>
<feature type="domain" description="Suppressor of forked" evidence="5">
    <location>
        <begin position="215"/>
        <end position="559"/>
    </location>
</feature>
<name>A0A7S1AP49_NOCSC</name>
<evidence type="ECO:0000256" key="1">
    <source>
        <dbReference type="ARBA" id="ARBA00004123"/>
    </source>
</evidence>
<dbReference type="GO" id="GO:0031124">
    <property type="term" value="P:mRNA 3'-end processing"/>
    <property type="evidence" value="ECO:0007669"/>
    <property type="project" value="InterPro"/>
</dbReference>
<gene>
    <name evidence="6" type="ORF">NSCI0253_LOCUS33873</name>
</gene>
<keyword evidence="2" id="KW-0677">Repeat</keyword>
<dbReference type="Pfam" id="PF05843">
    <property type="entry name" value="Suf"/>
    <property type="match status" value="2"/>
</dbReference>
<evidence type="ECO:0000256" key="3">
    <source>
        <dbReference type="ARBA" id="ARBA00023242"/>
    </source>
</evidence>
<dbReference type="EMBL" id="HBFQ01047541">
    <property type="protein sequence ID" value="CAD8859519.1"/>
    <property type="molecule type" value="Transcribed_RNA"/>
</dbReference>
<evidence type="ECO:0000313" key="6">
    <source>
        <dbReference type="EMBL" id="CAD8859519.1"/>
    </source>
</evidence>
<dbReference type="Gene3D" id="1.25.40.1040">
    <property type="match status" value="2"/>
</dbReference>
<comment type="subcellular location">
    <subcellularLocation>
        <location evidence="1">Nucleus</location>
    </subcellularLocation>
</comment>
<reference evidence="6" key="1">
    <citation type="submission" date="2021-01" db="EMBL/GenBank/DDBJ databases">
        <authorList>
            <person name="Corre E."/>
            <person name="Pelletier E."/>
            <person name="Niang G."/>
            <person name="Scheremetjew M."/>
            <person name="Finn R."/>
            <person name="Kale V."/>
            <person name="Holt S."/>
            <person name="Cochrane G."/>
            <person name="Meng A."/>
            <person name="Brown T."/>
            <person name="Cohen L."/>
        </authorList>
    </citation>
    <scope>NUCLEOTIDE SEQUENCE</scope>
</reference>
<organism evidence="6">
    <name type="scientific">Noctiluca scintillans</name>
    <name type="common">Sea sparkle</name>
    <name type="synonym">Red tide dinoflagellate</name>
    <dbReference type="NCBI Taxonomy" id="2966"/>
    <lineage>
        <taxon>Eukaryota</taxon>
        <taxon>Sar</taxon>
        <taxon>Alveolata</taxon>
        <taxon>Dinophyceae</taxon>
        <taxon>Noctilucales</taxon>
        <taxon>Noctilucaceae</taxon>
        <taxon>Noctiluca</taxon>
    </lineage>
</organism>
<keyword evidence="3" id="KW-0539">Nucleus</keyword>
<sequence length="784" mass="89191">MKAKGGTLITLPVILPVPSPAPTQSRISAECAIEADPYDIAAWDARLTEASKEGNPEPVFERAVKQFPTTARIWMAYAEWCEAQDVDQALSVYRRCLDQILSLDLWTSFLNFCKRHQPLEEVFRAYQRASDLLGTDWRAGLLWAEYMALLKHAYNVKQRSENPDAEVSGKLLSEDPSPIEGARRMKPLLRKKFEKVDLGDEEFLRVTETLKIGVNTVRTAFQRAITSAHSALDKLWANYEQFEKSLGNTQLAQKFIAEYMPKYIRGKTTFKELQTFCNGVDHFAVSVPLTAQNAKAQSKMAEKWRRVLEYERTNPLRLERQCLQERVSLLYQQATACLAYHAEIWYDFHAWLDLCGQGEKATACLRQAVERFLPQDLTLRLIIAQRLEAEPSLEAVDDAYRALLDDMPKPCPLAIINFLAFVRRQRGGAEFREAFLEVTESSPHCTWEVYVFAALTEFHVYGSSEAAAGVFRLGLERYGEHEPSLLAAYLNWLIGANDMNSTRAELSRGVLDRLRAGVRDRMANRTDPVVRDSLAFLWQKWARLECYFGDAGASRRVATFRDTEYQNLQRDQDVEEEAIAETPVSLGLSTSITEVEEGFRFLHLVPQTARVGKSLETPVREVRDQSDGTERLAGAPALSAHIVRPDVSKMLAFRPPLDVIGRKADKKGAEDDSLTMIPKCLQDLLAVLPSRPLKGAKPDVDYLLTVLQTLTIPPIPVKDLEHFRYDSLRMSKDDDNEFRKRPLKEADGFFSFKHSAYRDLIQDKRRKVQSEQQKQQQKPDNVGT</sequence>
<dbReference type="InterPro" id="IPR003107">
    <property type="entry name" value="HAT"/>
</dbReference>
<dbReference type="PANTHER" id="PTHR19980:SF0">
    <property type="entry name" value="CLEAVAGE STIMULATION FACTOR SUBUNIT 3"/>
    <property type="match status" value="1"/>
</dbReference>
<dbReference type="GO" id="GO:0005634">
    <property type="term" value="C:nucleus"/>
    <property type="evidence" value="ECO:0007669"/>
    <property type="project" value="UniProtKB-SubCell"/>
</dbReference>
<accession>A0A7S1AP49</accession>
<protein>
    <recommendedName>
        <fullName evidence="5">Suppressor of forked domain-containing protein</fullName>
    </recommendedName>
</protein>
<feature type="domain" description="Suppressor of forked" evidence="5">
    <location>
        <begin position="29"/>
        <end position="160"/>
    </location>
</feature>
<dbReference type="GO" id="GO:0003729">
    <property type="term" value="F:mRNA binding"/>
    <property type="evidence" value="ECO:0007669"/>
    <property type="project" value="TreeGrafter"/>
</dbReference>
<dbReference type="InterPro" id="IPR008847">
    <property type="entry name" value="Suf"/>
</dbReference>
<evidence type="ECO:0000256" key="4">
    <source>
        <dbReference type="SAM" id="MobiDB-lite"/>
    </source>
</evidence>
<evidence type="ECO:0000256" key="2">
    <source>
        <dbReference type="ARBA" id="ARBA00022737"/>
    </source>
</evidence>
<feature type="region of interest" description="Disordered" evidence="4">
    <location>
        <begin position="763"/>
        <end position="784"/>
    </location>
</feature>
<dbReference type="InterPro" id="IPR011990">
    <property type="entry name" value="TPR-like_helical_dom_sf"/>
</dbReference>
<dbReference type="SUPFAM" id="SSF48452">
    <property type="entry name" value="TPR-like"/>
    <property type="match status" value="2"/>
</dbReference>
<proteinExistence type="predicted"/>
<dbReference type="InterPro" id="IPR045243">
    <property type="entry name" value="Rna14-like"/>
</dbReference>